<keyword evidence="2" id="KW-0472">Membrane</keyword>
<dbReference type="Proteomes" id="UP000032066">
    <property type="component" value="Unassembled WGS sequence"/>
</dbReference>
<protein>
    <submittedName>
        <fullName evidence="3">Uncharacterized protein</fullName>
    </submittedName>
</protein>
<evidence type="ECO:0000313" key="4">
    <source>
        <dbReference type="Proteomes" id="UP000032066"/>
    </source>
</evidence>
<keyword evidence="4" id="KW-1185">Reference proteome</keyword>
<keyword evidence="2" id="KW-0812">Transmembrane</keyword>
<dbReference type="PATRIC" id="fig|2064.6.peg.5296"/>
<organism evidence="3 4">
    <name type="scientific">Kitasatospora griseola</name>
    <name type="common">Streptomyces griseolosporeus</name>
    <dbReference type="NCBI Taxonomy" id="2064"/>
    <lineage>
        <taxon>Bacteria</taxon>
        <taxon>Bacillati</taxon>
        <taxon>Actinomycetota</taxon>
        <taxon>Actinomycetes</taxon>
        <taxon>Kitasatosporales</taxon>
        <taxon>Streptomycetaceae</taxon>
        <taxon>Kitasatospora</taxon>
    </lineage>
</organism>
<gene>
    <name evidence="3" type="ORF">TR51_24795</name>
</gene>
<accession>A0A0D0PIK2</accession>
<keyword evidence="2" id="KW-1133">Transmembrane helix</keyword>
<feature type="compositionally biased region" description="Polar residues" evidence="1">
    <location>
        <begin position="110"/>
        <end position="122"/>
    </location>
</feature>
<sequence>MSRDWEAELSSQLEELVMSEERSAPAPTVDAGSALRRGRRVRRRRAAATAGAAAVLLGSLTVGLLQGGGHAAPVQPAVPTGGPALTEPSPLAGHVRFGWLPDDVATVDTSWGRNSSDQQLATAASDRQWMLGSSDEDPRTDPPRPPGWQPEPGEAEITRTPAPAVNGREAFWVSVKGVTLLELRFRDQDGRWLSVSGMGSRALDKDVLSRIAAGVQVGRYVLPVPVSLDASTPLSSVIAADFRRTVRGAGGWQLSVQVSVRDNATVVISAESGSLPADPSPARRCASGEGMWWCAAPFGPDGPSPKVSEDDVKAWFDRLNPHGPDESTWRPVLVP</sequence>
<dbReference type="RefSeq" id="WP_043914236.1">
    <property type="nucleotide sequence ID" value="NZ_JXZB01000004.1"/>
</dbReference>
<evidence type="ECO:0000313" key="3">
    <source>
        <dbReference type="EMBL" id="KIQ62309.1"/>
    </source>
</evidence>
<dbReference type="EMBL" id="JXZB01000004">
    <property type="protein sequence ID" value="KIQ62309.1"/>
    <property type="molecule type" value="Genomic_DNA"/>
</dbReference>
<dbReference type="OrthoDB" id="3872639at2"/>
<reference evidence="3 4" key="1">
    <citation type="submission" date="2015-02" db="EMBL/GenBank/DDBJ databases">
        <title>Draft genome sequence of Kitasatospora griseola MF730-N6, a bafilomycin, terpentecin and satosporin producer.</title>
        <authorList>
            <person name="Arens J.C."/>
            <person name="Haltli B."/>
            <person name="Kerr R.G."/>
        </authorList>
    </citation>
    <scope>NUCLEOTIDE SEQUENCE [LARGE SCALE GENOMIC DNA]</scope>
    <source>
        <strain evidence="3 4">MF730-N6</strain>
    </source>
</reference>
<evidence type="ECO:0000256" key="2">
    <source>
        <dbReference type="SAM" id="Phobius"/>
    </source>
</evidence>
<evidence type="ECO:0000256" key="1">
    <source>
        <dbReference type="SAM" id="MobiDB-lite"/>
    </source>
</evidence>
<comment type="caution">
    <text evidence="3">The sequence shown here is derived from an EMBL/GenBank/DDBJ whole genome shotgun (WGS) entry which is preliminary data.</text>
</comment>
<dbReference type="AlphaFoldDB" id="A0A0D0PIK2"/>
<feature type="transmembrane region" description="Helical" evidence="2">
    <location>
        <begin position="46"/>
        <end position="65"/>
    </location>
</feature>
<feature type="region of interest" description="Disordered" evidence="1">
    <location>
        <begin position="110"/>
        <end position="159"/>
    </location>
</feature>
<name>A0A0D0PIK2_KITGR</name>
<proteinExistence type="predicted"/>
<dbReference type="STRING" id="2064.TR51_24795"/>